<dbReference type="SUPFAM" id="SSF111337">
    <property type="entry name" value="QueA-like"/>
    <property type="match status" value="1"/>
</dbReference>
<dbReference type="InterPro" id="IPR003699">
    <property type="entry name" value="QueA"/>
</dbReference>
<keyword evidence="1" id="KW-0963">Cytoplasm</keyword>
<dbReference type="InterPro" id="IPR042118">
    <property type="entry name" value="QueA_dom1"/>
</dbReference>
<keyword evidence="2" id="KW-0808">Transferase</keyword>
<evidence type="ECO:0000256" key="4">
    <source>
        <dbReference type="ARBA" id="ARBA00022785"/>
    </source>
</evidence>
<dbReference type="EMBL" id="LAZR01066091">
    <property type="protein sequence ID" value="KKK54253.1"/>
    <property type="molecule type" value="Genomic_DNA"/>
</dbReference>
<name>A0A0F8WCE1_9ZZZZ</name>
<evidence type="ECO:0000313" key="5">
    <source>
        <dbReference type="EMBL" id="KKK54253.1"/>
    </source>
</evidence>
<keyword evidence="3" id="KW-0949">S-adenosyl-L-methionine</keyword>
<keyword evidence="4" id="KW-0671">Queuosine biosynthesis</keyword>
<evidence type="ECO:0000256" key="2">
    <source>
        <dbReference type="ARBA" id="ARBA00022679"/>
    </source>
</evidence>
<dbReference type="PANTHER" id="PTHR30307">
    <property type="entry name" value="S-ADENOSYLMETHIONINE:TRNA RIBOSYLTRANSFERASE-ISOMERASE"/>
    <property type="match status" value="1"/>
</dbReference>
<proteinExistence type="predicted"/>
<dbReference type="GO" id="GO:0008616">
    <property type="term" value="P:tRNA queuosine(34) biosynthetic process"/>
    <property type="evidence" value="ECO:0007669"/>
    <property type="project" value="UniProtKB-KW"/>
</dbReference>
<dbReference type="Gene3D" id="3.40.1780.10">
    <property type="entry name" value="QueA-like"/>
    <property type="match status" value="1"/>
</dbReference>
<sequence>MRRDDFDYYLPRELIAQRPLVPRDSSRLLILHRHRKQIEHRKFHHIIEFLKNLEEKELYLEEMLDFIIFRYEDLNVFDREMLLQKVIKREELACIFLKSILIKRFNNLRPEDKIEWIKKIINIISVEKISQILNEWSVYIFGSKCKRLVIDIFQKLIEDIEWNNSITKSLFIYFDFLSDQTRYQFRNQLEKNAEYISILIVSTINRLSEETLIQICENLFNLRENNTHLLNILAYFQNSSLIK</sequence>
<evidence type="ECO:0000256" key="3">
    <source>
        <dbReference type="ARBA" id="ARBA00022691"/>
    </source>
</evidence>
<protein>
    <submittedName>
        <fullName evidence="5">Uncharacterized protein</fullName>
    </submittedName>
</protein>
<reference evidence="5" key="1">
    <citation type="journal article" date="2015" name="Nature">
        <title>Complex archaea that bridge the gap between prokaryotes and eukaryotes.</title>
        <authorList>
            <person name="Spang A."/>
            <person name="Saw J.H."/>
            <person name="Jorgensen S.L."/>
            <person name="Zaremba-Niedzwiedzka K."/>
            <person name="Martijn J."/>
            <person name="Lind A.E."/>
            <person name="van Eijk R."/>
            <person name="Schleper C."/>
            <person name="Guy L."/>
            <person name="Ettema T.J."/>
        </authorList>
    </citation>
    <scope>NUCLEOTIDE SEQUENCE</scope>
</reference>
<dbReference type="GO" id="GO:0051075">
    <property type="term" value="F:S-adenosylmethionine:tRNA ribosyltransferase-isomerase activity"/>
    <property type="evidence" value="ECO:0007669"/>
    <property type="project" value="TreeGrafter"/>
</dbReference>
<accession>A0A0F8WCE1</accession>
<comment type="caution">
    <text evidence="5">The sequence shown here is derived from an EMBL/GenBank/DDBJ whole genome shotgun (WGS) entry which is preliminary data.</text>
</comment>
<dbReference type="Pfam" id="PF02547">
    <property type="entry name" value="Queuosine_synth"/>
    <property type="match status" value="1"/>
</dbReference>
<dbReference type="InterPro" id="IPR036100">
    <property type="entry name" value="QueA_sf"/>
</dbReference>
<organism evidence="5">
    <name type="scientific">marine sediment metagenome</name>
    <dbReference type="NCBI Taxonomy" id="412755"/>
    <lineage>
        <taxon>unclassified sequences</taxon>
        <taxon>metagenomes</taxon>
        <taxon>ecological metagenomes</taxon>
    </lineage>
</organism>
<dbReference type="PANTHER" id="PTHR30307:SF0">
    <property type="entry name" value="S-ADENOSYLMETHIONINE:TRNA RIBOSYLTRANSFERASE-ISOMERASE"/>
    <property type="match status" value="1"/>
</dbReference>
<evidence type="ECO:0000256" key="1">
    <source>
        <dbReference type="ARBA" id="ARBA00022490"/>
    </source>
</evidence>
<dbReference type="AlphaFoldDB" id="A0A0F8WCE1"/>
<gene>
    <name evidence="5" type="ORF">LCGC14_3086610</name>
</gene>